<dbReference type="InParanoid" id="Q0UIG0"/>
<feature type="domain" description="VIP1 N-terminal" evidence="13">
    <location>
        <begin position="284"/>
        <end position="364"/>
    </location>
</feature>
<evidence type="ECO:0000256" key="5">
    <source>
        <dbReference type="ARBA" id="ARBA00022741"/>
    </source>
</evidence>
<feature type="compositionally biased region" description="Polar residues" evidence="11">
    <location>
        <begin position="806"/>
        <end position="818"/>
    </location>
</feature>
<dbReference type="GO" id="GO:0052843">
    <property type="term" value="F:inositol-1-diphosphate-2,3,4,5,6-pentakisphosphate diphosphatase activity"/>
    <property type="evidence" value="ECO:0007669"/>
    <property type="project" value="EnsemblFungi"/>
</dbReference>
<feature type="region of interest" description="Disordered" evidence="11">
    <location>
        <begin position="79"/>
        <end position="111"/>
    </location>
</feature>
<dbReference type="GO" id="GO:0000831">
    <property type="term" value="F:inositol hexakisphosphate 6-kinase activity"/>
    <property type="evidence" value="ECO:0007669"/>
    <property type="project" value="EnsemblFungi"/>
</dbReference>
<dbReference type="GO" id="GO:0032958">
    <property type="term" value="P:inositol phosphate biosynthetic process"/>
    <property type="evidence" value="ECO:0000318"/>
    <property type="project" value="GO_Central"/>
</dbReference>
<feature type="compositionally biased region" description="Low complexity" evidence="11">
    <location>
        <begin position="257"/>
        <end position="271"/>
    </location>
</feature>
<dbReference type="Gene3D" id="3.40.50.11950">
    <property type="match status" value="1"/>
</dbReference>
<keyword evidence="5 10" id="KW-0547">Nucleotide-binding</keyword>
<dbReference type="Proteomes" id="UP000001055">
    <property type="component" value="Unassembled WGS sequence"/>
</dbReference>
<feature type="compositionally biased region" description="Pro residues" evidence="11">
    <location>
        <begin position="123"/>
        <end position="134"/>
    </location>
</feature>
<evidence type="ECO:0000256" key="3">
    <source>
        <dbReference type="ARBA" id="ARBA00022553"/>
    </source>
</evidence>
<dbReference type="InterPro" id="IPR037446">
    <property type="entry name" value="His_Pase_VIP1"/>
</dbReference>
<keyword evidence="3" id="KW-0597">Phosphoprotein</keyword>
<feature type="domain" description="ATP-grasp fold RimK-type" evidence="12">
    <location>
        <begin position="493"/>
        <end position="593"/>
    </location>
</feature>
<dbReference type="GO" id="GO:0005856">
    <property type="term" value="C:cytoskeleton"/>
    <property type="evidence" value="ECO:0007669"/>
    <property type="project" value="UniProtKB-SubCell"/>
</dbReference>
<feature type="compositionally biased region" description="Low complexity" evidence="11">
    <location>
        <begin position="82"/>
        <end position="92"/>
    </location>
</feature>
<dbReference type="HOGENOM" id="CLU_000914_2_0_1"/>
<comment type="catalytic activity">
    <reaction evidence="9">
        <text>1D-myo-inositol hexakisphosphate + ATP = 1-diphospho-1D-myo-inositol 2,3,4,5,6-pentakisphosphate + ADP</text>
        <dbReference type="Rhea" id="RHEA:37459"/>
        <dbReference type="ChEBI" id="CHEBI:30616"/>
        <dbReference type="ChEBI" id="CHEBI:58130"/>
        <dbReference type="ChEBI" id="CHEBI:74946"/>
        <dbReference type="ChEBI" id="CHEBI:456216"/>
        <dbReference type="EC" id="2.7.4.24"/>
    </reaction>
    <physiologicalReaction direction="left-to-right" evidence="9">
        <dbReference type="Rhea" id="RHEA:37460"/>
    </physiologicalReaction>
</comment>
<dbReference type="FunFam" id="3.30.470.20:FF:000036">
    <property type="entry name" value="Inositol hexakisphosphate and diphosphoinositol-pentakisphosphate kinase"/>
    <property type="match status" value="1"/>
</dbReference>
<evidence type="ECO:0000259" key="12">
    <source>
        <dbReference type="Pfam" id="PF08443"/>
    </source>
</evidence>
<feature type="compositionally biased region" description="Basic and acidic residues" evidence="11">
    <location>
        <begin position="637"/>
        <end position="647"/>
    </location>
</feature>
<feature type="compositionally biased region" description="Low complexity" evidence="11">
    <location>
        <begin position="228"/>
        <end position="247"/>
    </location>
</feature>
<dbReference type="VEuPathDB" id="FungiDB:JI435_084540"/>
<feature type="region of interest" description="Disordered" evidence="11">
    <location>
        <begin position="179"/>
        <end position="278"/>
    </location>
</feature>
<feature type="compositionally biased region" description="Low complexity" evidence="11">
    <location>
        <begin position="184"/>
        <end position="196"/>
    </location>
</feature>
<evidence type="ECO:0000256" key="10">
    <source>
        <dbReference type="RuleBase" id="RU365032"/>
    </source>
</evidence>
<dbReference type="EC" id="2.7.4.24" evidence="10"/>
<comment type="subcellular location">
    <subcellularLocation>
        <location evidence="10">Cytoplasm</location>
        <location evidence="10">Cytoskeleton</location>
    </subcellularLocation>
</comment>
<dbReference type="Pfam" id="PF00328">
    <property type="entry name" value="His_Phos_2"/>
    <property type="match status" value="1"/>
</dbReference>
<dbReference type="Gene3D" id="3.30.470.20">
    <property type="entry name" value="ATP-grasp fold, B domain"/>
    <property type="match status" value="1"/>
</dbReference>
<dbReference type="GO" id="GO:0005829">
    <property type="term" value="C:cytosol"/>
    <property type="evidence" value="ECO:0000318"/>
    <property type="project" value="GO_Central"/>
</dbReference>
<feature type="compositionally biased region" description="Basic and acidic residues" evidence="11">
    <location>
        <begin position="1346"/>
        <end position="1377"/>
    </location>
</feature>
<dbReference type="GO" id="GO:0030643">
    <property type="term" value="P:intracellular phosphate ion homeostasis"/>
    <property type="evidence" value="ECO:0007669"/>
    <property type="project" value="EnsemblFungi"/>
</dbReference>
<dbReference type="InterPro" id="IPR040557">
    <property type="entry name" value="VIP1_N"/>
</dbReference>
<dbReference type="FunCoup" id="Q0UIG0">
    <property type="interactions" value="511"/>
</dbReference>
<feature type="region of interest" description="Disordered" evidence="11">
    <location>
        <begin position="627"/>
        <end position="648"/>
    </location>
</feature>
<feature type="compositionally biased region" description="Polar residues" evidence="11">
    <location>
        <begin position="1"/>
        <end position="21"/>
    </location>
</feature>
<feature type="region of interest" description="Disordered" evidence="11">
    <location>
        <begin position="1343"/>
        <end position="1417"/>
    </location>
</feature>
<sequence>MEHSLSRTASVESTRSWQQLMAGSLPADRKARSSEPETGGDSVGRASVSLPPSGSQAIRQLPQRRASKASDSILDLFGHARSSNSTNSTNGSAIDEVETTPTLEGTRTSSLVPLNALMLPDALRPPPPRPPPDAEVPENKRLSFSSLYSIGSAIYANTRGHSWSGRSSLAGSEFDAKMEGAPHTTTATSSLTVETTRQNGTLGPKLSPTQALFPQEQPASATPSLTPSNASATNLALAAQAGLSTQPRRSRSRTAQRRISGSTATSSSPASRDMREKKPTKGIIGVCALESKARSKPARNIFGKLVEEFDVKIFGDKIILERGRRELGPSFFSDGFPLDKAIAYVRLRKPFCVNDLPMQQVLWDRRLCLGILDKLSVPTPRRIDVTRDGGPRLQSPEFAKSVFERTGLKLQGPEDGTGGGVQPPKHVELVDDGNTILVDGVTLTKPFVEKPVSGEDHNIHIYFHKKDGGGGRRLFRKVNNKSSEKDDTLEVPRSILDPTSSYIYEQFLQTENSEDVKAYTVGPSFCHAETRKSPVVDGLVKRNPSGKEVRYVTKLNEHEAAMASRISEGFGQRVCGFDLLRTDGNSFVIDVNGWSFVKDNGDYYDRAANILKDMFIKEIHRKQRKDAAQSAAADAQKAPEDAATARKSEHRKVFGKIFKSPKISLPPVFDDADLHLEPEASQSEEQIPVPPPASAAQWKLKGVVAVVRHADRTPKQKFKYTFHSKPFVDLLKGHQAEVLLIGQVALQSVNDAVKVAMDEELEDMKKLRELQLYLNKKGAWPGTKVQIKPMFRKRKKEELLPGESLPQDTTDAPRQGSVSGEGKDATSATSDETEIERLKNRSDSMSGVTLSRITAQDNNMVLDKLQLIIKWGGEPTHSARHQTQDMGANFRNDLMLMNRDVLDDVSIFSSSERRVTTSAQIFGASFLDKDQYLEERISVRKDLLDDSNAAKDVMDKVKKKLKTLLRAGTKAPPQFAWPKDIPEPYIVARQVVDLMKFHQRVMNHNFKKIDSEAVSSLTAIQSPPTQPTTPGQSLHQHTNVNHIQSRWCCNEGPELFKERWEKLFKEFADADKVDPSKISELYDTMKFDALHNRSFLEWVFTPDATFVDEDPIVESSKQNSPEQSGKNTPTQSEQPVKSDLRDINKEINPEKPLEHRASLSHRMGFRRKSEIAIKPAPVPSYVNESYFKLYTGLGTAASKAQIDARLVKLREMYHMCKVLFDYIGPQEYGIESEEKLEIGLLTSLPLLKEIVADLEELQASDTPKCFFYFTKESHIYTLLNCILEGGIKTKIERNAIPELDYLSQINFEFLTAHQDWKEVLETLRAKFHTVKLPKSFVAIDLSQDSNGDRRGNGKMKENGDAKSEDGERGRSEERQDEIMLPIAGDVANIASPVSTLDSGEGREGLQPAVLPPPALDP</sequence>
<comment type="function">
    <text evidence="10">Bifunctional inositol kinase that acts in concert with the IP6K kinases to synthesize the diphosphate group-containing inositol pyrophosphates diphosphoinositol pentakisphosphate, PP-InsP5, and bis-diphosphoinositol tetrakisphosphate, (PP)2-InsP4. PP-InsP5 and (PP)2-InsP4, also respectively called InsP7 and InsP8, may regulate a variety of cellular processes, including apoptosis, vesicle trafficking, cytoskeletal dynamics, and exocytosis. Phosphorylates inositol hexakisphosphate (InsP6).</text>
</comment>
<evidence type="ECO:0000256" key="11">
    <source>
        <dbReference type="SAM" id="MobiDB-lite"/>
    </source>
</evidence>
<feature type="compositionally biased region" description="Polar residues" evidence="11">
    <location>
        <begin position="1115"/>
        <end position="1135"/>
    </location>
</feature>
<dbReference type="eggNOG" id="KOG1057">
    <property type="taxonomic scope" value="Eukaryota"/>
</dbReference>
<feature type="compositionally biased region" description="Polar residues" evidence="11">
    <location>
        <begin position="99"/>
        <end position="111"/>
    </location>
</feature>
<keyword evidence="6 10" id="KW-0418">Kinase</keyword>
<dbReference type="SUPFAM" id="SSF56059">
    <property type="entry name" value="Glutathione synthetase ATP-binding domain-like"/>
    <property type="match status" value="1"/>
</dbReference>
<keyword evidence="2 10" id="KW-0963">Cytoplasm</keyword>
<dbReference type="InterPro" id="IPR013651">
    <property type="entry name" value="ATP-grasp_RimK-type"/>
</dbReference>
<dbReference type="GeneID" id="5975663"/>
<dbReference type="EMBL" id="CH445336">
    <property type="protein sequence ID" value="EAT84730.2"/>
    <property type="molecule type" value="Genomic_DNA"/>
</dbReference>
<dbReference type="InterPro" id="IPR029033">
    <property type="entry name" value="His_PPase_superfam"/>
</dbReference>
<evidence type="ECO:0000256" key="7">
    <source>
        <dbReference type="ARBA" id="ARBA00022840"/>
    </source>
</evidence>
<keyword evidence="4 10" id="KW-0808">Transferase</keyword>
<dbReference type="GO" id="GO:0033857">
    <property type="term" value="F:5-diphosphoinositol pentakisphosphate 1-kinase activity"/>
    <property type="evidence" value="ECO:0000318"/>
    <property type="project" value="GO_Central"/>
</dbReference>
<evidence type="ECO:0000313" key="15">
    <source>
        <dbReference type="Proteomes" id="UP000001055"/>
    </source>
</evidence>
<feature type="region of interest" description="Disordered" evidence="11">
    <location>
        <begin position="1"/>
        <end position="66"/>
    </location>
</feature>
<reference evidence="15" key="1">
    <citation type="journal article" date="2007" name="Plant Cell">
        <title>Dothideomycete-plant interactions illuminated by genome sequencing and EST analysis of the wheat pathogen Stagonospora nodorum.</title>
        <authorList>
            <person name="Hane J.K."/>
            <person name="Lowe R.G."/>
            <person name="Solomon P.S."/>
            <person name="Tan K.C."/>
            <person name="Schoch C.L."/>
            <person name="Spatafora J.W."/>
            <person name="Crous P.W."/>
            <person name="Kodira C."/>
            <person name="Birren B.W."/>
            <person name="Galagan J.E."/>
            <person name="Torriani S.F."/>
            <person name="McDonald B.A."/>
            <person name="Oliver R.P."/>
        </authorList>
    </citation>
    <scope>NUCLEOTIDE SEQUENCE [LARGE SCALE GENOMIC DNA]</scope>
    <source>
        <strain evidence="15">SN15 / ATCC MYA-4574 / FGSC 10173</strain>
    </source>
</reference>
<feature type="region of interest" description="Disordered" evidence="11">
    <location>
        <begin position="798"/>
        <end position="843"/>
    </location>
</feature>
<feature type="compositionally biased region" description="Polar residues" evidence="11">
    <location>
        <begin position="197"/>
        <end position="227"/>
    </location>
</feature>
<evidence type="ECO:0000256" key="4">
    <source>
        <dbReference type="ARBA" id="ARBA00022679"/>
    </source>
</evidence>
<evidence type="ECO:0000256" key="8">
    <source>
        <dbReference type="ARBA" id="ARBA00033696"/>
    </source>
</evidence>
<keyword evidence="7 10" id="KW-0067">ATP-binding</keyword>
<dbReference type="GO" id="GO:0052841">
    <property type="term" value="F:inositol bisdiphosphate tetrakisphosphate diphosphatase activity"/>
    <property type="evidence" value="ECO:0007669"/>
    <property type="project" value="EnsemblFungi"/>
</dbReference>
<feature type="region of interest" description="Disordered" evidence="11">
    <location>
        <begin position="119"/>
        <end position="138"/>
    </location>
</feature>
<dbReference type="GO" id="GO:0000828">
    <property type="term" value="F:inositol hexakisphosphate kinase activity"/>
    <property type="evidence" value="ECO:0000318"/>
    <property type="project" value="GO_Central"/>
</dbReference>
<dbReference type="GO" id="GO:0005524">
    <property type="term" value="F:ATP binding"/>
    <property type="evidence" value="ECO:0007669"/>
    <property type="project" value="UniProtKB-KW"/>
</dbReference>
<feature type="region of interest" description="Disordered" evidence="11">
    <location>
        <begin position="1114"/>
        <end position="1138"/>
    </location>
</feature>
<organism evidence="14 15">
    <name type="scientific">Phaeosphaeria nodorum (strain SN15 / ATCC MYA-4574 / FGSC 10173)</name>
    <name type="common">Glume blotch fungus</name>
    <name type="synonym">Parastagonospora nodorum</name>
    <dbReference type="NCBI Taxonomy" id="321614"/>
    <lineage>
        <taxon>Eukaryota</taxon>
        <taxon>Fungi</taxon>
        <taxon>Dikarya</taxon>
        <taxon>Ascomycota</taxon>
        <taxon>Pezizomycotina</taxon>
        <taxon>Dothideomycetes</taxon>
        <taxon>Pleosporomycetidae</taxon>
        <taxon>Pleosporales</taxon>
        <taxon>Pleosporineae</taxon>
        <taxon>Phaeosphaeriaceae</taxon>
        <taxon>Parastagonospora</taxon>
    </lineage>
</organism>
<gene>
    <name evidence="14" type="ORF">SNOG_08454</name>
</gene>
<evidence type="ECO:0000256" key="2">
    <source>
        <dbReference type="ARBA" id="ARBA00022490"/>
    </source>
</evidence>
<dbReference type="PANTHER" id="PTHR12750:SF9">
    <property type="entry name" value="INOSITOL HEXAKISPHOSPHATE AND DIPHOSPHOINOSITOL-PENTAKISPHOSPHATE KINASE"/>
    <property type="match status" value="1"/>
</dbReference>
<dbReference type="KEGG" id="pno:SNOG_08454"/>
<dbReference type="SUPFAM" id="SSF53254">
    <property type="entry name" value="Phosphoglycerate mutase-like"/>
    <property type="match status" value="1"/>
</dbReference>
<proteinExistence type="inferred from homology"/>
<dbReference type="Pfam" id="PF08443">
    <property type="entry name" value="RimK"/>
    <property type="match status" value="1"/>
</dbReference>
<dbReference type="Gene3D" id="3.40.50.1240">
    <property type="entry name" value="Phosphoglycerate mutase-like"/>
    <property type="match status" value="1"/>
</dbReference>
<dbReference type="PANTHER" id="PTHR12750">
    <property type="entry name" value="DIPHOSPHOINOSITOL PENTAKISPHOSPHATE KINASE"/>
    <property type="match status" value="1"/>
</dbReference>
<dbReference type="GO" id="GO:0052845">
    <property type="term" value="F:inositol-5-diphosphate-1,2,3,4,6-pentakisphosphate diphosphatase activity"/>
    <property type="evidence" value="ECO:0007669"/>
    <property type="project" value="EnsemblFungi"/>
</dbReference>
<name>Q0UIG0_PHANO</name>
<protein>
    <recommendedName>
        <fullName evidence="10">Inositol hexakisphosphate and diphosphoinositol-pentakisphosphate kinase</fullName>
        <ecNumber evidence="10">2.7.4.24</ecNumber>
    </recommendedName>
</protein>
<comment type="catalytic activity">
    <reaction evidence="8">
        <text>5-diphospho-1D-myo-inositol 1,2,3,4,6-pentakisphosphate + ATP + H(+) = 1,5-bis(diphospho)-1D-myo-inositol 2,3,4,6-tetrakisphosphate + ADP</text>
        <dbReference type="Rhea" id="RHEA:10276"/>
        <dbReference type="ChEBI" id="CHEBI:15378"/>
        <dbReference type="ChEBI" id="CHEBI:30616"/>
        <dbReference type="ChEBI" id="CHEBI:58628"/>
        <dbReference type="ChEBI" id="CHEBI:77983"/>
        <dbReference type="ChEBI" id="CHEBI:456216"/>
        <dbReference type="EC" id="2.7.4.24"/>
    </reaction>
    <physiologicalReaction direction="left-to-right" evidence="8">
        <dbReference type="Rhea" id="RHEA:10277"/>
    </physiologicalReaction>
</comment>
<dbReference type="Pfam" id="PF18086">
    <property type="entry name" value="PPIP5K2_N"/>
    <property type="match status" value="1"/>
</dbReference>
<dbReference type="GO" id="GO:0000830">
    <property type="term" value="F:inositol hexakisphosphate 4-kinase activity"/>
    <property type="evidence" value="ECO:0007669"/>
    <property type="project" value="EnsemblFungi"/>
</dbReference>
<evidence type="ECO:0000259" key="13">
    <source>
        <dbReference type="Pfam" id="PF18086"/>
    </source>
</evidence>
<dbReference type="RefSeq" id="XP_001798765.1">
    <property type="nucleotide sequence ID" value="XM_001798713.1"/>
</dbReference>
<dbReference type="STRING" id="321614.Q0UIG0"/>
<dbReference type="InterPro" id="IPR000560">
    <property type="entry name" value="His_Pase_clade-2"/>
</dbReference>
<evidence type="ECO:0000256" key="1">
    <source>
        <dbReference type="ARBA" id="ARBA00005609"/>
    </source>
</evidence>
<accession>Q0UIG0</accession>
<evidence type="ECO:0000256" key="9">
    <source>
        <dbReference type="ARBA" id="ARBA00034629"/>
    </source>
</evidence>
<dbReference type="GO" id="GO:0052723">
    <property type="term" value="F:inositol hexakisphosphate 1-kinase activity"/>
    <property type="evidence" value="ECO:0007669"/>
    <property type="project" value="EnsemblFungi"/>
</dbReference>
<comment type="similarity">
    <text evidence="1 10">Belongs to the histidine acid phosphatase family. VIP1 subfamily.</text>
</comment>
<evidence type="ECO:0000256" key="6">
    <source>
        <dbReference type="ARBA" id="ARBA00022777"/>
    </source>
</evidence>
<evidence type="ECO:0000313" key="14">
    <source>
        <dbReference type="EMBL" id="EAT84730.2"/>
    </source>
</evidence>
<dbReference type="GO" id="GO:0052724">
    <property type="term" value="F:inositol hexakisphosphate 3-kinase activity"/>
    <property type="evidence" value="ECO:0007669"/>
    <property type="project" value="EnsemblFungi"/>
</dbReference>